<comment type="caution">
    <text evidence="7">The sequence shown here is derived from an EMBL/GenBank/DDBJ whole genome shotgun (WGS) entry which is preliminary data.</text>
</comment>
<dbReference type="STRING" id="56804.BAE46_04905"/>
<proteinExistence type="inferred from homology"/>
<protein>
    <submittedName>
        <fullName evidence="7">1-aminocyclopropane-1-carboxylate deaminase</fullName>
        <ecNumber evidence="7">3.5.99.7</ecNumber>
    </submittedName>
</protein>
<dbReference type="GO" id="GO:0019148">
    <property type="term" value="F:D-cysteine desulfhydrase activity"/>
    <property type="evidence" value="ECO:0007669"/>
    <property type="project" value="TreeGrafter"/>
</dbReference>
<dbReference type="RefSeq" id="WP_006006361.1">
    <property type="nucleotide sequence ID" value="NZ_BAET01000028.1"/>
</dbReference>
<feature type="active site" description="Nucleophile" evidence="4">
    <location>
        <position position="79"/>
    </location>
</feature>
<accession>H5TDE7</accession>
<dbReference type="PANTHER" id="PTHR43780:SF2">
    <property type="entry name" value="1-AMINOCYCLOPROPANE-1-CARBOXYLATE DEAMINASE-RELATED"/>
    <property type="match status" value="1"/>
</dbReference>
<dbReference type="GO" id="GO:0008660">
    <property type="term" value="F:1-aminocyclopropane-1-carboxylate deaminase activity"/>
    <property type="evidence" value="ECO:0007669"/>
    <property type="project" value="UniProtKB-EC"/>
</dbReference>
<keyword evidence="3 5" id="KW-0663">Pyridoxal phosphate</keyword>
<dbReference type="InterPro" id="IPR027278">
    <property type="entry name" value="ACCD_DCysDesulf"/>
</dbReference>
<dbReference type="PANTHER" id="PTHR43780">
    <property type="entry name" value="1-AMINOCYCLOPROPANE-1-CARBOXYLATE DEAMINASE-RELATED"/>
    <property type="match status" value="1"/>
</dbReference>
<dbReference type="AlphaFoldDB" id="H5TDE7"/>
<dbReference type="Proteomes" id="UP000053586">
    <property type="component" value="Unassembled WGS sequence"/>
</dbReference>
<comment type="similarity">
    <text evidence="2">Belongs to the ACC deaminase/D-cysteine desulfhydrase family.</text>
</comment>
<evidence type="ECO:0000256" key="1">
    <source>
        <dbReference type="ARBA" id="ARBA00001933"/>
    </source>
</evidence>
<dbReference type="SUPFAM" id="SSF53686">
    <property type="entry name" value="Tryptophan synthase beta subunit-like PLP-dependent enzymes"/>
    <property type="match status" value="1"/>
</dbReference>
<name>H5TDE7_9ALTE</name>
<reference evidence="7 8" key="1">
    <citation type="journal article" date="2012" name="J. Bacteriol.">
        <title>Genome sequence of proteorhodopsin-containing sea ice bacterium Glaciecola punicea ACAM 611T.</title>
        <authorList>
            <person name="Qin Q.-L."/>
            <person name="Xie B.-B."/>
            <person name="Shu Y.-L."/>
            <person name="Rong J.-C."/>
            <person name="Zhao D.-L."/>
            <person name="Zhang X.-Y."/>
            <person name="Chen X.-L."/>
            <person name="Zhou B.-C."/>
            <person name="Zhanga Y.-Z."/>
        </authorList>
    </citation>
    <scope>NUCLEOTIDE SEQUENCE [LARGE SCALE GENOMIC DNA]</scope>
    <source>
        <strain evidence="7 8">ACAM 611</strain>
    </source>
</reference>
<evidence type="ECO:0000313" key="7">
    <source>
        <dbReference type="EMBL" id="GAB56324.1"/>
    </source>
</evidence>
<feature type="modified residue" description="N6-(pyridoxal phosphate)lysine" evidence="5">
    <location>
        <position position="52"/>
    </location>
</feature>
<dbReference type="InterPro" id="IPR001926">
    <property type="entry name" value="TrpB-like_PALP"/>
</dbReference>
<gene>
    <name evidence="7" type="ORF">GPUN_2209</name>
</gene>
<sequence length="327" mass="35946">MDLNIRLPSPVEDIAGPFIIDERNADKTSLSSKISVLVKRDDLIHPIMSGNKWRKLSAALTTISQQQYQHVASFGGAYSNHLHALGYACAALNINFTAVVRGDYSKRLTPTLQDLQRWGTHLHFVSKIEYKNKTSAQYCQLLRQQLNADYLIPEGGSHAKSIVGVGAIMTELETQAPDITHIILPVASAGTLAGLVLNETLPHVKIIGVGVLNGEGYLEDLVNGLLASSTPSYQRKEWKILHDYHHGGYAKTSASLRQYVSEFNQFYADQNRLRPLAIEPIYSGKCFYALNALLSADYFPSNSKVLILHTGGLQGARSLPANKNSST</sequence>
<dbReference type="EC" id="3.5.99.7" evidence="7"/>
<evidence type="ECO:0000313" key="8">
    <source>
        <dbReference type="Proteomes" id="UP000053586"/>
    </source>
</evidence>
<dbReference type="EMBL" id="BAET01000028">
    <property type="protein sequence ID" value="GAB56324.1"/>
    <property type="molecule type" value="Genomic_DNA"/>
</dbReference>
<reference evidence="7 8" key="2">
    <citation type="journal article" date="2017" name="Antonie Van Leeuwenhoek">
        <title>Rhizobium rhizosphaerae sp. nov., a novel species isolated from rice rhizosphere.</title>
        <authorList>
            <person name="Zhao J.J."/>
            <person name="Zhang J."/>
            <person name="Zhang R.J."/>
            <person name="Zhang C.W."/>
            <person name="Yin H.Q."/>
            <person name="Zhang X.X."/>
        </authorList>
    </citation>
    <scope>NUCLEOTIDE SEQUENCE [LARGE SCALE GENOMIC DNA]</scope>
    <source>
        <strain evidence="7 8">ACAM 611</strain>
    </source>
</reference>
<keyword evidence="8" id="KW-1185">Reference proteome</keyword>
<dbReference type="Pfam" id="PF00291">
    <property type="entry name" value="PALP"/>
    <property type="match status" value="1"/>
</dbReference>
<feature type="domain" description="Tryptophan synthase beta chain-like PALP" evidence="6">
    <location>
        <begin position="33"/>
        <end position="311"/>
    </location>
</feature>
<evidence type="ECO:0000256" key="2">
    <source>
        <dbReference type="ARBA" id="ARBA00008639"/>
    </source>
</evidence>
<evidence type="ECO:0000256" key="5">
    <source>
        <dbReference type="PIRSR" id="PIRSR006278-2"/>
    </source>
</evidence>
<evidence type="ECO:0000256" key="4">
    <source>
        <dbReference type="PIRSR" id="PIRSR006278-1"/>
    </source>
</evidence>
<dbReference type="eggNOG" id="COG2515">
    <property type="taxonomic scope" value="Bacteria"/>
</dbReference>
<dbReference type="Gene3D" id="3.40.50.1100">
    <property type="match status" value="2"/>
</dbReference>
<dbReference type="OrthoDB" id="9801249at2"/>
<comment type="cofactor">
    <cofactor evidence="1">
        <name>pyridoxal 5'-phosphate</name>
        <dbReference type="ChEBI" id="CHEBI:597326"/>
    </cofactor>
</comment>
<dbReference type="InterPro" id="IPR036052">
    <property type="entry name" value="TrpB-like_PALP_sf"/>
</dbReference>
<keyword evidence="7" id="KW-0378">Hydrolase</keyword>
<organism evidence="7 8">
    <name type="scientific">Glaciecola punicea ACAM 611</name>
    <dbReference type="NCBI Taxonomy" id="1121923"/>
    <lineage>
        <taxon>Bacteria</taxon>
        <taxon>Pseudomonadati</taxon>
        <taxon>Pseudomonadota</taxon>
        <taxon>Gammaproteobacteria</taxon>
        <taxon>Alteromonadales</taxon>
        <taxon>Alteromonadaceae</taxon>
        <taxon>Glaciecola</taxon>
    </lineage>
</organism>
<evidence type="ECO:0000256" key="3">
    <source>
        <dbReference type="ARBA" id="ARBA00022898"/>
    </source>
</evidence>
<evidence type="ECO:0000259" key="6">
    <source>
        <dbReference type="Pfam" id="PF00291"/>
    </source>
</evidence>
<dbReference type="PIRSF" id="PIRSF006278">
    <property type="entry name" value="ACCD_DCysDesulf"/>
    <property type="match status" value="1"/>
</dbReference>